<evidence type="ECO:0000256" key="1">
    <source>
        <dbReference type="ARBA" id="ARBA00004651"/>
    </source>
</evidence>
<dbReference type="KEGG" id="lpil:LIP_0661"/>
<proteinExistence type="predicted"/>
<feature type="transmembrane region" description="Helical" evidence="9">
    <location>
        <begin position="297"/>
        <end position="319"/>
    </location>
</feature>
<protein>
    <submittedName>
        <fullName evidence="11">Potassium transporter</fullName>
    </submittedName>
</protein>
<evidence type="ECO:0000256" key="3">
    <source>
        <dbReference type="ARBA" id="ARBA00022449"/>
    </source>
</evidence>
<dbReference type="GO" id="GO:1902600">
    <property type="term" value="P:proton transmembrane transport"/>
    <property type="evidence" value="ECO:0007669"/>
    <property type="project" value="InterPro"/>
</dbReference>
<accession>A0A0K2SHC5</accession>
<feature type="transmembrane region" description="Helical" evidence="9">
    <location>
        <begin position="59"/>
        <end position="77"/>
    </location>
</feature>
<feature type="transmembrane region" description="Helical" evidence="9">
    <location>
        <begin position="189"/>
        <end position="212"/>
    </location>
</feature>
<dbReference type="Pfam" id="PF02080">
    <property type="entry name" value="TrkA_C"/>
    <property type="match status" value="1"/>
</dbReference>
<dbReference type="PANTHER" id="PTHR32507:SF7">
    <property type="entry name" value="K(+)_H(+) ANTIPORTER NHAP2"/>
    <property type="match status" value="1"/>
</dbReference>
<dbReference type="AlphaFoldDB" id="A0A0K2SHC5"/>
<evidence type="ECO:0000256" key="2">
    <source>
        <dbReference type="ARBA" id="ARBA00022448"/>
    </source>
</evidence>
<dbReference type="Gene3D" id="3.30.70.1450">
    <property type="entry name" value="Regulator of K+ conductance, C-terminal domain"/>
    <property type="match status" value="1"/>
</dbReference>
<comment type="subcellular location">
    <subcellularLocation>
        <location evidence="1">Cell membrane</location>
        <topology evidence="1">Multi-pass membrane protein</topology>
    </subcellularLocation>
</comment>
<dbReference type="GO" id="GO:0005886">
    <property type="term" value="C:plasma membrane"/>
    <property type="evidence" value="ECO:0007669"/>
    <property type="project" value="UniProtKB-SubCell"/>
</dbReference>
<keyword evidence="4" id="KW-1003">Cell membrane</keyword>
<dbReference type="RefSeq" id="WP_068134174.1">
    <property type="nucleotide sequence ID" value="NZ_AP014924.1"/>
</dbReference>
<evidence type="ECO:0000256" key="9">
    <source>
        <dbReference type="SAM" id="Phobius"/>
    </source>
</evidence>
<feature type="domain" description="RCK C-terminal" evidence="10">
    <location>
        <begin position="402"/>
        <end position="483"/>
    </location>
</feature>
<keyword evidence="2" id="KW-0813">Transport</keyword>
<dbReference type="PATRIC" id="fig|1555112.3.peg.692"/>
<dbReference type="Gene3D" id="1.20.1530.20">
    <property type="match status" value="1"/>
</dbReference>
<dbReference type="InterPro" id="IPR006153">
    <property type="entry name" value="Cation/H_exchanger_TM"/>
</dbReference>
<dbReference type="EMBL" id="AP014924">
    <property type="protein sequence ID" value="BAS26518.1"/>
    <property type="molecule type" value="Genomic_DNA"/>
</dbReference>
<feature type="transmembrane region" description="Helical" evidence="9">
    <location>
        <begin position="33"/>
        <end position="53"/>
    </location>
</feature>
<keyword evidence="3" id="KW-0050">Antiport</keyword>
<dbReference type="GO" id="GO:0008324">
    <property type="term" value="F:monoatomic cation transmembrane transporter activity"/>
    <property type="evidence" value="ECO:0007669"/>
    <property type="project" value="InterPro"/>
</dbReference>
<evidence type="ECO:0000256" key="8">
    <source>
        <dbReference type="ARBA" id="ARBA00023136"/>
    </source>
</evidence>
<dbReference type="InterPro" id="IPR036721">
    <property type="entry name" value="RCK_C_sf"/>
</dbReference>
<dbReference type="InterPro" id="IPR038770">
    <property type="entry name" value="Na+/solute_symporter_sf"/>
</dbReference>
<dbReference type="NCBIfam" id="NF003715">
    <property type="entry name" value="PRK05326.1-2"/>
    <property type="match status" value="1"/>
</dbReference>
<keyword evidence="6 9" id="KW-1133">Transmembrane helix</keyword>
<dbReference type="PROSITE" id="PS51202">
    <property type="entry name" value="RCK_C"/>
    <property type="match status" value="1"/>
</dbReference>
<evidence type="ECO:0000313" key="12">
    <source>
        <dbReference type="Proteomes" id="UP000065807"/>
    </source>
</evidence>
<feature type="transmembrane region" description="Helical" evidence="9">
    <location>
        <begin position="118"/>
        <end position="140"/>
    </location>
</feature>
<name>A0A0K2SHC5_LIMPI</name>
<feature type="transmembrane region" description="Helical" evidence="9">
    <location>
        <begin position="331"/>
        <end position="355"/>
    </location>
</feature>
<dbReference type="Proteomes" id="UP000065807">
    <property type="component" value="Chromosome"/>
</dbReference>
<dbReference type="OrthoDB" id="9810759at2"/>
<dbReference type="NCBIfam" id="NF003716">
    <property type="entry name" value="PRK05326.1-3"/>
    <property type="match status" value="1"/>
</dbReference>
<keyword evidence="12" id="KW-1185">Reference proteome</keyword>
<feature type="transmembrane region" description="Helical" evidence="9">
    <location>
        <begin position="219"/>
        <end position="240"/>
    </location>
</feature>
<gene>
    <name evidence="11" type="ORF">LIP_0661</name>
</gene>
<feature type="transmembrane region" description="Helical" evidence="9">
    <location>
        <begin position="6"/>
        <end position="26"/>
    </location>
</feature>
<sequence length="496" mass="52543">MDPSVVFTLSVAAVVLCAGIFSTKLASRIGVPALVLFIAAGMVLGSDVLGLIYFDDARLAQLVATAALVVILFEGGLQTRWSQMRRILAPSVTLATLGVVVTVVITGVFAWRTLDLDIPMAMLLAATVGSTDAAAIFAVLRDRQIKQRLKATVEAESGLNDPMALFLTQIFLTWVQTGSLPIGQAILLLIWQMAVGLAIGLAMGRLVSLVVLRARFDSGGLYPLLLLANALLTFAVATWVQGSGIVAVYVLGIVLGGSDLPYRQSSIRFHEGTASLAQIIMFSLLGLLVFPSRMVPVIVPGLLLAAGLMFIARPVAVWLCTLGTGYSKQEILLLAWAGLKGAVPIILATFPLVAGVPQSDLIFHMVFFVVLTSALIQGSSISLLARRLGLVEATSRPKPISLELIAVEKSNADLIEVEITPGTDAEGKQLAQLNLPANVTVSAIVRHDKVVTPRGVTRLEAGDILFVLAERGQREHVTDFFAGEEELPAPGSAPST</sequence>
<evidence type="ECO:0000256" key="4">
    <source>
        <dbReference type="ARBA" id="ARBA00022475"/>
    </source>
</evidence>
<dbReference type="SUPFAM" id="SSF116726">
    <property type="entry name" value="TrkA C-terminal domain-like"/>
    <property type="match status" value="1"/>
</dbReference>
<organism evidence="11 12">
    <name type="scientific">Limnochorda pilosa</name>
    <dbReference type="NCBI Taxonomy" id="1555112"/>
    <lineage>
        <taxon>Bacteria</taxon>
        <taxon>Bacillati</taxon>
        <taxon>Bacillota</taxon>
        <taxon>Limnochordia</taxon>
        <taxon>Limnochordales</taxon>
        <taxon>Limnochordaceae</taxon>
        <taxon>Limnochorda</taxon>
    </lineage>
</organism>
<feature type="transmembrane region" description="Helical" evidence="9">
    <location>
        <begin position="246"/>
        <end position="262"/>
    </location>
</feature>
<feature type="transmembrane region" description="Helical" evidence="9">
    <location>
        <begin position="361"/>
        <end position="385"/>
    </location>
</feature>
<evidence type="ECO:0000256" key="7">
    <source>
        <dbReference type="ARBA" id="ARBA00023065"/>
    </source>
</evidence>
<evidence type="ECO:0000259" key="10">
    <source>
        <dbReference type="PROSITE" id="PS51202"/>
    </source>
</evidence>
<reference evidence="12" key="2">
    <citation type="journal article" date="2016" name="Int. J. Syst. Evol. Microbiol.">
        <title>Complete genome sequence and cell structure of Limnochorda pilosa, a Gram-negative spore-former within the phylum Firmicutes.</title>
        <authorList>
            <person name="Watanabe M."/>
            <person name="Kojima H."/>
            <person name="Fukui M."/>
        </authorList>
    </citation>
    <scope>NUCLEOTIDE SEQUENCE [LARGE SCALE GENOMIC DNA]</scope>
    <source>
        <strain evidence="12">HC45</strain>
    </source>
</reference>
<keyword evidence="7" id="KW-0406">Ion transport</keyword>
<keyword evidence="8 9" id="KW-0472">Membrane</keyword>
<dbReference type="Pfam" id="PF00999">
    <property type="entry name" value="Na_H_Exchanger"/>
    <property type="match status" value="1"/>
</dbReference>
<evidence type="ECO:0000256" key="6">
    <source>
        <dbReference type="ARBA" id="ARBA00022989"/>
    </source>
</evidence>
<dbReference type="STRING" id="1555112.LIP_0661"/>
<evidence type="ECO:0000256" key="5">
    <source>
        <dbReference type="ARBA" id="ARBA00022692"/>
    </source>
</evidence>
<feature type="transmembrane region" description="Helical" evidence="9">
    <location>
        <begin position="164"/>
        <end position="183"/>
    </location>
</feature>
<dbReference type="GO" id="GO:0006813">
    <property type="term" value="P:potassium ion transport"/>
    <property type="evidence" value="ECO:0007669"/>
    <property type="project" value="InterPro"/>
</dbReference>
<keyword evidence="5 9" id="KW-0812">Transmembrane</keyword>
<evidence type="ECO:0000313" key="11">
    <source>
        <dbReference type="EMBL" id="BAS26518.1"/>
    </source>
</evidence>
<dbReference type="GO" id="GO:0015297">
    <property type="term" value="F:antiporter activity"/>
    <property type="evidence" value="ECO:0007669"/>
    <property type="project" value="UniProtKB-KW"/>
</dbReference>
<dbReference type="InterPro" id="IPR006037">
    <property type="entry name" value="RCK_C"/>
</dbReference>
<dbReference type="PANTHER" id="PTHR32507">
    <property type="entry name" value="NA(+)/H(+) ANTIPORTER 1"/>
    <property type="match status" value="1"/>
</dbReference>
<feature type="transmembrane region" description="Helical" evidence="9">
    <location>
        <begin position="89"/>
        <end position="112"/>
    </location>
</feature>
<reference evidence="12" key="1">
    <citation type="submission" date="2015-07" db="EMBL/GenBank/DDBJ databases">
        <title>Complete genome sequence and phylogenetic analysis of Limnochorda pilosa.</title>
        <authorList>
            <person name="Watanabe M."/>
            <person name="Kojima H."/>
            <person name="Fukui M."/>
        </authorList>
    </citation>
    <scope>NUCLEOTIDE SEQUENCE [LARGE SCALE GENOMIC DNA]</scope>
    <source>
        <strain evidence="12">HC45</strain>
    </source>
</reference>
<feature type="transmembrane region" description="Helical" evidence="9">
    <location>
        <begin position="274"/>
        <end position="291"/>
    </location>
</feature>